<sequence length="97" mass="11235">MRDEKRFRDQSLCQLLEGVEACCRHEDGKVRSKDWVEDGRDFRLKLCSDGVRRFIFCLVSSIEDKRFTLNFPKGKGILGAVFILAKKLHCLLTSNKL</sequence>
<reference evidence="1 2" key="1">
    <citation type="journal article" date="2018" name="PLoS Genet.">
        <title>Population sequencing reveals clonal diversity and ancestral inbreeding in the grapevine cultivar Chardonnay.</title>
        <authorList>
            <person name="Roach M.J."/>
            <person name="Johnson D.L."/>
            <person name="Bohlmann J."/>
            <person name="van Vuuren H.J."/>
            <person name="Jones S.J."/>
            <person name="Pretorius I.S."/>
            <person name="Schmidt S.A."/>
            <person name="Borneman A.R."/>
        </authorList>
    </citation>
    <scope>NUCLEOTIDE SEQUENCE [LARGE SCALE GENOMIC DNA]</scope>
    <source>
        <strain evidence="2">cv. Chardonnay</strain>
        <tissue evidence="1">Leaf</tissue>
    </source>
</reference>
<gene>
    <name evidence="1" type="ORF">CK203_054918</name>
</gene>
<accession>A0A438GJA9</accession>
<comment type="caution">
    <text evidence="1">The sequence shown here is derived from an EMBL/GenBank/DDBJ whole genome shotgun (WGS) entry which is preliminary data.</text>
</comment>
<dbReference type="AlphaFoldDB" id="A0A438GJA9"/>
<proteinExistence type="predicted"/>
<dbReference type="Proteomes" id="UP000288805">
    <property type="component" value="Unassembled WGS sequence"/>
</dbReference>
<protein>
    <submittedName>
        <fullName evidence="1">Uncharacterized protein</fullName>
    </submittedName>
</protein>
<dbReference type="EMBL" id="QGNW01000419">
    <property type="protein sequence ID" value="RVW72267.1"/>
    <property type="molecule type" value="Genomic_DNA"/>
</dbReference>
<evidence type="ECO:0000313" key="1">
    <source>
        <dbReference type="EMBL" id="RVW72267.1"/>
    </source>
</evidence>
<name>A0A438GJA9_VITVI</name>
<evidence type="ECO:0000313" key="2">
    <source>
        <dbReference type="Proteomes" id="UP000288805"/>
    </source>
</evidence>
<organism evidence="1 2">
    <name type="scientific">Vitis vinifera</name>
    <name type="common">Grape</name>
    <dbReference type="NCBI Taxonomy" id="29760"/>
    <lineage>
        <taxon>Eukaryota</taxon>
        <taxon>Viridiplantae</taxon>
        <taxon>Streptophyta</taxon>
        <taxon>Embryophyta</taxon>
        <taxon>Tracheophyta</taxon>
        <taxon>Spermatophyta</taxon>
        <taxon>Magnoliopsida</taxon>
        <taxon>eudicotyledons</taxon>
        <taxon>Gunneridae</taxon>
        <taxon>Pentapetalae</taxon>
        <taxon>rosids</taxon>
        <taxon>Vitales</taxon>
        <taxon>Vitaceae</taxon>
        <taxon>Viteae</taxon>
        <taxon>Vitis</taxon>
    </lineage>
</organism>